<dbReference type="Gene3D" id="2.30.130.10">
    <property type="entry name" value="PUA domain"/>
    <property type="match status" value="1"/>
</dbReference>
<dbReference type="NCBIfam" id="NF003280">
    <property type="entry name" value="PRK04270.1"/>
    <property type="match status" value="1"/>
</dbReference>
<dbReference type="InterPro" id="IPR004521">
    <property type="entry name" value="Uncharacterised_CHP00451"/>
</dbReference>
<dbReference type="InterPro" id="IPR002501">
    <property type="entry name" value="PsdUridine_synth_N"/>
</dbReference>
<evidence type="ECO:0000256" key="3">
    <source>
        <dbReference type="HAMAP-Rule" id="MF_01081"/>
    </source>
</evidence>
<dbReference type="InterPro" id="IPR032819">
    <property type="entry name" value="TruB_C"/>
</dbReference>
<dbReference type="NCBIfam" id="TIGR00425">
    <property type="entry name" value="CBF5"/>
    <property type="match status" value="1"/>
</dbReference>
<dbReference type="AlphaFoldDB" id="A0A832UTX7"/>
<comment type="catalytic activity">
    <reaction evidence="3">
        <text>uridine(55) in tRNA = pseudouridine(55) in tRNA</text>
        <dbReference type="Rhea" id="RHEA:42532"/>
        <dbReference type="Rhea" id="RHEA-COMP:10101"/>
        <dbReference type="Rhea" id="RHEA-COMP:10102"/>
        <dbReference type="ChEBI" id="CHEBI:65314"/>
        <dbReference type="ChEBI" id="CHEBI:65315"/>
        <dbReference type="EC" id="5.4.99.25"/>
    </reaction>
</comment>
<sequence length="326" mass="35889">MNPGKLPFEKERELLIRREEETNPDFGCLPTERTIEELLKGCIINIDKPAGPTSARITDFVKEIIGTKKCGHSGTLDPGVTGVFPVGVGTGTKALHSLLIAGKEYLTLMRLHEEISERKLKKVLKRFTTKLYQTPPIKSNVNRVLRIREVYYTKLIESEVKDALFTVGCEAGTYIRRLCYDIGEVTGSGAHMQQLRRTRVANFNEDTLFTLQQLKDAFVFWKEGDESELRKALLPMESALSHLPKVTLSDSAIPSVTTGAQLAVPGILSVESGISPGELVAVLSQKGEGVLYGSALVSSEDMVSLPKGLAIKTERVLMNPSIYSPK</sequence>
<feature type="active site" description="Nucleophile" evidence="3">
    <location>
        <position position="77"/>
    </location>
</feature>
<dbReference type="Proteomes" id="UP000604391">
    <property type="component" value="Unassembled WGS sequence"/>
</dbReference>
<dbReference type="NCBIfam" id="TIGR00451">
    <property type="entry name" value="unchar_dom_2"/>
    <property type="match status" value="1"/>
</dbReference>
<evidence type="ECO:0000256" key="1">
    <source>
        <dbReference type="ARBA" id="ARBA00022694"/>
    </source>
</evidence>
<dbReference type="PROSITE" id="PS50890">
    <property type="entry name" value="PUA"/>
    <property type="match status" value="1"/>
</dbReference>
<dbReference type="Gene3D" id="3.30.2350.10">
    <property type="entry name" value="Pseudouridine synthase"/>
    <property type="match status" value="1"/>
</dbReference>
<comment type="caution">
    <text evidence="6">The sequence shown here is derived from an EMBL/GenBank/DDBJ whole genome shotgun (WGS) entry which is preliminary data.</text>
</comment>
<keyword evidence="7" id="KW-1185">Reference proteome</keyword>
<protein>
    <recommendedName>
        <fullName evidence="3">Probable tRNA pseudouridine synthase B</fullName>
        <ecNumber evidence="3">5.4.99.25</ecNumber>
    </recommendedName>
    <alternativeName>
        <fullName evidence="3">tRNA pseudouridine(55) synthase</fullName>
        <shortName evidence="3">Psi55 synthase</shortName>
    </alternativeName>
    <alternativeName>
        <fullName evidence="3">tRNA pseudouridylate synthase</fullName>
    </alternativeName>
    <alternativeName>
        <fullName evidence="3">tRNA-uridine isomerase</fullName>
    </alternativeName>
</protein>
<dbReference type="InterPro" id="IPR026326">
    <property type="entry name" value="TruB_arch"/>
</dbReference>
<dbReference type="SMART" id="SM01136">
    <property type="entry name" value="DKCLD"/>
    <property type="match status" value="1"/>
</dbReference>
<evidence type="ECO:0000256" key="2">
    <source>
        <dbReference type="ARBA" id="ARBA00023235"/>
    </source>
</evidence>
<dbReference type="Pfam" id="PF01472">
    <property type="entry name" value="PUA"/>
    <property type="match status" value="1"/>
</dbReference>
<evidence type="ECO:0000313" key="7">
    <source>
        <dbReference type="Proteomes" id="UP000604391"/>
    </source>
</evidence>
<dbReference type="GO" id="GO:0160148">
    <property type="term" value="F:tRNA pseudouridine(55) synthase activity"/>
    <property type="evidence" value="ECO:0007669"/>
    <property type="project" value="UniProtKB-EC"/>
</dbReference>
<gene>
    <name evidence="3" type="primary">truB</name>
    <name evidence="6" type="ORF">H1011_02550</name>
</gene>
<dbReference type="InterPro" id="IPR015947">
    <property type="entry name" value="PUA-like_sf"/>
</dbReference>
<feature type="domain" description="Dyskerin-like" evidence="5">
    <location>
        <begin position="1"/>
        <end position="55"/>
    </location>
</feature>
<dbReference type="GO" id="GO:1990481">
    <property type="term" value="P:mRNA pseudouridine synthesis"/>
    <property type="evidence" value="ECO:0007669"/>
    <property type="project" value="TreeGrafter"/>
</dbReference>
<evidence type="ECO:0000313" key="6">
    <source>
        <dbReference type="EMBL" id="HIJ99679.1"/>
    </source>
</evidence>
<dbReference type="InterPro" id="IPR036974">
    <property type="entry name" value="PUA_sf"/>
</dbReference>
<dbReference type="EC" id="5.4.99.25" evidence="3"/>
<dbReference type="HAMAP" id="MF_01081">
    <property type="entry name" value="TruB_arch"/>
    <property type="match status" value="1"/>
</dbReference>
<dbReference type="InterPro" id="IPR020103">
    <property type="entry name" value="PsdUridine_synth_cat_dom_sf"/>
</dbReference>
<dbReference type="CDD" id="cd21148">
    <property type="entry name" value="PUA_Cbf5"/>
    <property type="match status" value="1"/>
</dbReference>
<feature type="domain" description="PUA" evidence="4">
    <location>
        <begin position="244"/>
        <end position="318"/>
    </location>
</feature>
<dbReference type="Pfam" id="PF01509">
    <property type="entry name" value="TruB_N"/>
    <property type="match status" value="1"/>
</dbReference>
<dbReference type="SUPFAM" id="SSF88697">
    <property type="entry name" value="PUA domain-like"/>
    <property type="match status" value="1"/>
</dbReference>
<dbReference type="EMBL" id="DVAD01000014">
    <property type="protein sequence ID" value="HIJ99679.1"/>
    <property type="molecule type" value="Genomic_DNA"/>
</dbReference>
<dbReference type="InterPro" id="IPR002478">
    <property type="entry name" value="PUA"/>
</dbReference>
<accession>A0A832UTX7</accession>
<evidence type="ECO:0000259" key="4">
    <source>
        <dbReference type="SMART" id="SM00359"/>
    </source>
</evidence>
<organism evidence="6 7">
    <name type="scientific">Candidatus Undinarchaeum marinum</name>
    <dbReference type="NCBI Taxonomy" id="2756141"/>
    <lineage>
        <taxon>Archaea</taxon>
        <taxon>Candidatus Undinarchaeota</taxon>
        <taxon>Candidatus Undinarchaeia</taxon>
        <taxon>Candidatus Undinarchaeales</taxon>
        <taxon>Candidatus Undinarchaeaceae</taxon>
        <taxon>Candidatus Undinarchaeum</taxon>
    </lineage>
</organism>
<dbReference type="SUPFAM" id="SSF55120">
    <property type="entry name" value="Pseudouridine synthase"/>
    <property type="match status" value="1"/>
</dbReference>
<dbReference type="Pfam" id="PF16198">
    <property type="entry name" value="TruB_C_2"/>
    <property type="match status" value="1"/>
</dbReference>
<keyword evidence="2 3" id="KW-0413">Isomerase</keyword>
<dbReference type="InterPro" id="IPR004802">
    <property type="entry name" value="tRNA_PsdUridine_synth_B_fam"/>
</dbReference>
<dbReference type="GO" id="GO:0000495">
    <property type="term" value="P:box H/ACA sno(s)RNA 3'-end processing"/>
    <property type="evidence" value="ECO:0007669"/>
    <property type="project" value="TreeGrafter"/>
</dbReference>
<name>A0A832UTX7_9ARCH</name>
<dbReference type="GO" id="GO:0031118">
    <property type="term" value="P:rRNA pseudouridine synthesis"/>
    <property type="evidence" value="ECO:0007669"/>
    <property type="project" value="TreeGrafter"/>
</dbReference>
<dbReference type="GO" id="GO:0031120">
    <property type="term" value="P:snRNA pseudouridine synthesis"/>
    <property type="evidence" value="ECO:0007669"/>
    <property type="project" value="TreeGrafter"/>
</dbReference>
<proteinExistence type="inferred from homology"/>
<evidence type="ECO:0000259" key="5">
    <source>
        <dbReference type="SMART" id="SM01136"/>
    </source>
</evidence>
<dbReference type="PANTHER" id="PTHR23127:SF0">
    <property type="entry name" value="H_ACA RIBONUCLEOPROTEIN COMPLEX SUBUNIT DKC1"/>
    <property type="match status" value="1"/>
</dbReference>
<comment type="similarity">
    <text evidence="3">Belongs to the pseudouridine synthase TruB family. Type 2 subfamily.</text>
</comment>
<dbReference type="GO" id="GO:0031119">
    <property type="term" value="P:tRNA pseudouridine synthesis"/>
    <property type="evidence" value="ECO:0007669"/>
    <property type="project" value="UniProtKB-UniRule"/>
</dbReference>
<dbReference type="SMART" id="SM00359">
    <property type="entry name" value="PUA"/>
    <property type="match status" value="1"/>
</dbReference>
<dbReference type="GO" id="GO:0003723">
    <property type="term" value="F:RNA binding"/>
    <property type="evidence" value="ECO:0007669"/>
    <property type="project" value="InterPro"/>
</dbReference>
<dbReference type="InterPro" id="IPR012960">
    <property type="entry name" value="Dyskerin-like"/>
</dbReference>
<comment type="function">
    <text evidence="3">Could be responsible for synthesis of pseudouridine from uracil-55 in the psi GC loop of transfer RNAs.</text>
</comment>
<keyword evidence="1 3" id="KW-0819">tRNA processing</keyword>
<reference evidence="6 7" key="1">
    <citation type="journal article" name="Nat. Commun.">
        <title>Undinarchaeota illuminate DPANN phylogeny and the impact of gene transfer on archaeal evolution.</title>
        <authorList>
            <person name="Dombrowski N."/>
            <person name="Williams T.A."/>
            <person name="Sun J."/>
            <person name="Woodcroft B.J."/>
            <person name="Lee J.H."/>
            <person name="Minh B.Q."/>
            <person name="Rinke C."/>
            <person name="Spang A."/>
        </authorList>
    </citation>
    <scope>NUCLEOTIDE SEQUENCE [LARGE SCALE GENOMIC DNA]</scope>
    <source>
        <strain evidence="6">MAG_bin17</strain>
    </source>
</reference>
<dbReference type="PANTHER" id="PTHR23127">
    <property type="entry name" value="CENTROMERE/MICROTUBULE BINDING PROTEIN CBF5"/>
    <property type="match status" value="1"/>
</dbReference>
<dbReference type="Pfam" id="PF08068">
    <property type="entry name" value="DKCLD"/>
    <property type="match status" value="1"/>
</dbReference>